<name>A0A6J4HDZ0_9CHLR</name>
<dbReference type="InterPro" id="IPR002139">
    <property type="entry name" value="Ribo/fructo_kinase"/>
</dbReference>
<proteinExistence type="inferred from homology"/>
<dbReference type="AlphaFoldDB" id="A0A6J4HDZ0"/>
<dbReference type="PANTHER" id="PTHR43085:SF57">
    <property type="entry name" value="CARBOHYDRATE KINASE PFKB DOMAIN-CONTAINING PROTEIN"/>
    <property type="match status" value="1"/>
</dbReference>
<organism evidence="5">
    <name type="scientific">uncultured Chloroflexia bacterium</name>
    <dbReference type="NCBI Taxonomy" id="1672391"/>
    <lineage>
        <taxon>Bacteria</taxon>
        <taxon>Bacillati</taxon>
        <taxon>Chloroflexota</taxon>
        <taxon>Chloroflexia</taxon>
        <taxon>environmental samples</taxon>
    </lineage>
</organism>
<dbReference type="Gene3D" id="3.40.1620.20">
    <property type="match status" value="1"/>
</dbReference>
<dbReference type="InterPro" id="IPR050306">
    <property type="entry name" value="PfkB_Carbo_kinase"/>
</dbReference>
<dbReference type="PRINTS" id="PR00990">
    <property type="entry name" value="RIBOKINASE"/>
</dbReference>
<dbReference type="Gene3D" id="3.40.1190.30">
    <property type="match status" value="1"/>
</dbReference>
<evidence type="ECO:0000259" key="4">
    <source>
        <dbReference type="Pfam" id="PF00294"/>
    </source>
</evidence>
<dbReference type="InterPro" id="IPR029056">
    <property type="entry name" value="Ribokinase-like"/>
</dbReference>
<evidence type="ECO:0000256" key="3">
    <source>
        <dbReference type="ARBA" id="ARBA00022777"/>
    </source>
</evidence>
<protein>
    <recommendedName>
        <fullName evidence="4">Carbohydrate kinase PfkB domain-containing protein</fullName>
    </recommendedName>
</protein>
<dbReference type="CDD" id="cd01166">
    <property type="entry name" value="KdgK"/>
    <property type="match status" value="1"/>
</dbReference>
<dbReference type="GO" id="GO:0016301">
    <property type="term" value="F:kinase activity"/>
    <property type="evidence" value="ECO:0007669"/>
    <property type="project" value="UniProtKB-KW"/>
</dbReference>
<dbReference type="PANTHER" id="PTHR43085">
    <property type="entry name" value="HEXOKINASE FAMILY MEMBER"/>
    <property type="match status" value="1"/>
</dbReference>
<evidence type="ECO:0000256" key="1">
    <source>
        <dbReference type="ARBA" id="ARBA00010688"/>
    </source>
</evidence>
<feature type="non-terminal residue" evidence="5">
    <location>
        <position position="302"/>
    </location>
</feature>
<feature type="domain" description="Carbohydrate kinase PfkB" evidence="4">
    <location>
        <begin position="10"/>
        <end position="294"/>
    </location>
</feature>
<dbReference type="Pfam" id="PF00294">
    <property type="entry name" value="PfkB"/>
    <property type="match status" value="1"/>
</dbReference>
<keyword evidence="3" id="KW-0418">Kinase</keyword>
<accession>A0A6J4HDZ0</accession>
<evidence type="ECO:0000256" key="2">
    <source>
        <dbReference type="ARBA" id="ARBA00022679"/>
    </source>
</evidence>
<evidence type="ECO:0000313" key="5">
    <source>
        <dbReference type="EMBL" id="CAA9221053.1"/>
    </source>
</evidence>
<dbReference type="SUPFAM" id="SSF53613">
    <property type="entry name" value="Ribokinase-like"/>
    <property type="match status" value="1"/>
</dbReference>
<sequence length="302" mass="32270">MSSQASQTPDLVCLGSLMIDLTGQDRTDSIESTTTYRRALGGACANVAATATRLGCRTAIISRVGADAFGHFTQAELRRLGINADWLQIDPKVTSSVIFLPGGSIDRDFLLIRGADQHLHLTDAARAMLRAARALHTTTFALSQEPCRSAAIEAIEIAHAAGHIVSLDPNFRERSWPDSKELMPLLRHLLPLTTVIKPSLQDAEAIWGPGQTPGDYIEQFHAHGARQIMLTLGREGVVVSDGRTIERIAAIPLDVANTSGVGDAFTAAAITALLHGETLTGAARLGTIVASYRLRNPDRAAP</sequence>
<comment type="similarity">
    <text evidence="1">Belongs to the carbohydrate kinase PfkB family.</text>
</comment>
<keyword evidence="2" id="KW-0808">Transferase</keyword>
<gene>
    <name evidence="5" type="ORF">AVDCRST_MAG93-450</name>
</gene>
<dbReference type="InterPro" id="IPR011611">
    <property type="entry name" value="PfkB_dom"/>
</dbReference>
<reference evidence="5" key="1">
    <citation type="submission" date="2020-02" db="EMBL/GenBank/DDBJ databases">
        <authorList>
            <person name="Meier V. D."/>
        </authorList>
    </citation>
    <scope>NUCLEOTIDE SEQUENCE</scope>
    <source>
        <strain evidence="5">AVDCRST_MAG93</strain>
    </source>
</reference>
<dbReference type="EMBL" id="CADCTR010000148">
    <property type="protein sequence ID" value="CAA9221053.1"/>
    <property type="molecule type" value="Genomic_DNA"/>
</dbReference>